<organism evidence="2 3">
    <name type="scientific">Cylicostephanus goldi</name>
    <name type="common">Nematode worm</name>
    <dbReference type="NCBI Taxonomy" id="71465"/>
    <lineage>
        <taxon>Eukaryota</taxon>
        <taxon>Metazoa</taxon>
        <taxon>Ecdysozoa</taxon>
        <taxon>Nematoda</taxon>
        <taxon>Chromadorea</taxon>
        <taxon>Rhabditida</taxon>
        <taxon>Rhabditina</taxon>
        <taxon>Rhabditomorpha</taxon>
        <taxon>Strongyloidea</taxon>
        <taxon>Strongylidae</taxon>
        <taxon>Cylicostephanus</taxon>
    </lineage>
</organism>
<name>A0A3P6UT85_CYLGO</name>
<feature type="compositionally biased region" description="Basic and acidic residues" evidence="1">
    <location>
        <begin position="89"/>
        <end position="101"/>
    </location>
</feature>
<dbReference type="AlphaFoldDB" id="A0A3P6UT85"/>
<feature type="region of interest" description="Disordered" evidence="1">
    <location>
        <begin position="88"/>
        <end position="150"/>
    </location>
</feature>
<evidence type="ECO:0000313" key="3">
    <source>
        <dbReference type="Proteomes" id="UP000271889"/>
    </source>
</evidence>
<dbReference type="EMBL" id="UYRV01027244">
    <property type="protein sequence ID" value="VDK80671.1"/>
    <property type="molecule type" value="Genomic_DNA"/>
</dbReference>
<dbReference type="Proteomes" id="UP000271889">
    <property type="component" value="Unassembled WGS sequence"/>
</dbReference>
<gene>
    <name evidence="2" type="ORF">CGOC_LOCUS7739</name>
</gene>
<dbReference type="OrthoDB" id="10262720at2759"/>
<feature type="compositionally biased region" description="Low complexity" evidence="1">
    <location>
        <begin position="104"/>
        <end position="113"/>
    </location>
</feature>
<protein>
    <submittedName>
        <fullName evidence="2">Uncharacterized protein</fullName>
    </submittedName>
</protein>
<accession>A0A3P6UT85</accession>
<proteinExistence type="predicted"/>
<reference evidence="2 3" key="1">
    <citation type="submission" date="2018-11" db="EMBL/GenBank/DDBJ databases">
        <authorList>
            <consortium name="Pathogen Informatics"/>
        </authorList>
    </citation>
    <scope>NUCLEOTIDE SEQUENCE [LARGE SCALE GENOMIC DNA]</scope>
</reference>
<keyword evidence="3" id="KW-1185">Reference proteome</keyword>
<feature type="compositionally biased region" description="Basic and acidic residues" evidence="1">
    <location>
        <begin position="116"/>
        <end position="150"/>
    </location>
</feature>
<evidence type="ECO:0000256" key="1">
    <source>
        <dbReference type="SAM" id="MobiDB-lite"/>
    </source>
</evidence>
<feature type="non-terminal residue" evidence="2">
    <location>
        <position position="1"/>
    </location>
</feature>
<sequence>FNESQTFYKFALNLTTSDDPIFTETELEVLSKLINTTTEWWEEKSVAYEKQAKSEEPVMTAEEVATKIRDLDREVKYLLNKMKNFVPKKKVEPKEAEKANATDEVTTTEGAESSTEEPKTSEDVANETKPEEEKVEKSEKEEKDHDPSEL</sequence>
<evidence type="ECO:0000313" key="2">
    <source>
        <dbReference type="EMBL" id="VDK80671.1"/>
    </source>
</evidence>